<proteinExistence type="predicted"/>
<sequence>MLSIHTNLSTHLPPPDPDYHPQTRPEPTTHVPAPHTASPEYSPHAGHDQTPPNSNSSKVMPRIEEYVSGW</sequence>
<protein>
    <submittedName>
        <fullName evidence="2">Uncharacterized protein</fullName>
    </submittedName>
</protein>
<gene>
    <name evidence="2" type="ORF">LTRI10_LOCUS38248</name>
</gene>
<feature type="region of interest" description="Disordered" evidence="1">
    <location>
        <begin position="1"/>
        <end position="70"/>
    </location>
</feature>
<feature type="compositionally biased region" description="Basic and acidic residues" evidence="1">
    <location>
        <begin position="61"/>
        <end position="70"/>
    </location>
</feature>
<dbReference type="AlphaFoldDB" id="A0AAV2FJU6"/>
<dbReference type="Proteomes" id="UP001497516">
    <property type="component" value="Chromosome 6"/>
</dbReference>
<reference evidence="2 3" key="1">
    <citation type="submission" date="2024-04" db="EMBL/GenBank/DDBJ databases">
        <authorList>
            <person name="Fracassetti M."/>
        </authorList>
    </citation>
    <scope>NUCLEOTIDE SEQUENCE [LARGE SCALE GENOMIC DNA]</scope>
</reference>
<organism evidence="2 3">
    <name type="scientific">Linum trigynum</name>
    <dbReference type="NCBI Taxonomy" id="586398"/>
    <lineage>
        <taxon>Eukaryota</taxon>
        <taxon>Viridiplantae</taxon>
        <taxon>Streptophyta</taxon>
        <taxon>Embryophyta</taxon>
        <taxon>Tracheophyta</taxon>
        <taxon>Spermatophyta</taxon>
        <taxon>Magnoliopsida</taxon>
        <taxon>eudicotyledons</taxon>
        <taxon>Gunneridae</taxon>
        <taxon>Pentapetalae</taxon>
        <taxon>rosids</taxon>
        <taxon>fabids</taxon>
        <taxon>Malpighiales</taxon>
        <taxon>Linaceae</taxon>
        <taxon>Linum</taxon>
    </lineage>
</organism>
<accession>A0AAV2FJU6</accession>
<feature type="compositionally biased region" description="Polar residues" evidence="1">
    <location>
        <begin position="1"/>
        <end position="10"/>
    </location>
</feature>
<evidence type="ECO:0000313" key="2">
    <source>
        <dbReference type="EMBL" id="CAL1397988.1"/>
    </source>
</evidence>
<name>A0AAV2FJU6_9ROSI</name>
<evidence type="ECO:0000313" key="3">
    <source>
        <dbReference type="Proteomes" id="UP001497516"/>
    </source>
</evidence>
<dbReference type="EMBL" id="OZ034819">
    <property type="protein sequence ID" value="CAL1397988.1"/>
    <property type="molecule type" value="Genomic_DNA"/>
</dbReference>
<keyword evidence="3" id="KW-1185">Reference proteome</keyword>
<evidence type="ECO:0000256" key="1">
    <source>
        <dbReference type="SAM" id="MobiDB-lite"/>
    </source>
</evidence>